<dbReference type="EMBL" id="JAHRIQ010105754">
    <property type="protein sequence ID" value="MEQ2255672.1"/>
    <property type="molecule type" value="Genomic_DNA"/>
</dbReference>
<protein>
    <submittedName>
        <fullName evidence="1">Uncharacterized protein</fullName>
    </submittedName>
</protein>
<sequence>MEMDKIDPSVIKLMTDEKLKEYLPSYGDRVAVFGYCRRREPEPSGRKSKLFERLRGKLTYQNQKDIVENKEHPNSNAKKSERKIELGWLHFRDKHNSLVQMRTKKGTGT</sequence>
<comment type="caution">
    <text evidence="1">The sequence shown here is derived from an EMBL/GenBank/DDBJ whole genome shotgun (WGS) entry which is preliminary data.</text>
</comment>
<reference evidence="1 2" key="1">
    <citation type="submission" date="2021-06" db="EMBL/GenBank/DDBJ databases">
        <authorList>
            <person name="Palmer J.M."/>
        </authorList>
    </citation>
    <scope>NUCLEOTIDE SEQUENCE [LARGE SCALE GENOMIC DNA]</scope>
    <source>
        <strain evidence="2">if_2019</strain>
        <tissue evidence="1">Muscle</tissue>
    </source>
</reference>
<accession>A0ABV0VG04</accession>
<gene>
    <name evidence="1" type="ORF">ILYODFUR_016364</name>
</gene>
<evidence type="ECO:0000313" key="2">
    <source>
        <dbReference type="Proteomes" id="UP001482620"/>
    </source>
</evidence>
<organism evidence="1 2">
    <name type="scientific">Ilyodon furcidens</name>
    <name type="common">goldbreast splitfin</name>
    <dbReference type="NCBI Taxonomy" id="33524"/>
    <lineage>
        <taxon>Eukaryota</taxon>
        <taxon>Metazoa</taxon>
        <taxon>Chordata</taxon>
        <taxon>Craniata</taxon>
        <taxon>Vertebrata</taxon>
        <taxon>Euteleostomi</taxon>
        <taxon>Actinopterygii</taxon>
        <taxon>Neopterygii</taxon>
        <taxon>Teleostei</taxon>
        <taxon>Neoteleostei</taxon>
        <taxon>Acanthomorphata</taxon>
        <taxon>Ovalentaria</taxon>
        <taxon>Atherinomorphae</taxon>
        <taxon>Cyprinodontiformes</taxon>
        <taxon>Goodeidae</taxon>
        <taxon>Ilyodon</taxon>
    </lineage>
</organism>
<proteinExistence type="predicted"/>
<keyword evidence="2" id="KW-1185">Reference proteome</keyword>
<dbReference type="Proteomes" id="UP001482620">
    <property type="component" value="Unassembled WGS sequence"/>
</dbReference>
<name>A0ABV0VG04_9TELE</name>
<evidence type="ECO:0000313" key="1">
    <source>
        <dbReference type="EMBL" id="MEQ2255672.1"/>
    </source>
</evidence>